<name>A0A6A6DMM7_9PEZI</name>
<dbReference type="EMBL" id="ML994669">
    <property type="protein sequence ID" value="KAF2179200.1"/>
    <property type="molecule type" value="Genomic_DNA"/>
</dbReference>
<dbReference type="Proteomes" id="UP000800200">
    <property type="component" value="Unassembled WGS sequence"/>
</dbReference>
<protein>
    <submittedName>
        <fullName evidence="1">Uncharacterized protein</fullName>
    </submittedName>
</protein>
<proteinExistence type="predicted"/>
<keyword evidence="2" id="KW-1185">Reference proteome</keyword>
<organism evidence="1 2">
    <name type="scientific">Zopfia rhizophila CBS 207.26</name>
    <dbReference type="NCBI Taxonomy" id="1314779"/>
    <lineage>
        <taxon>Eukaryota</taxon>
        <taxon>Fungi</taxon>
        <taxon>Dikarya</taxon>
        <taxon>Ascomycota</taxon>
        <taxon>Pezizomycotina</taxon>
        <taxon>Dothideomycetes</taxon>
        <taxon>Dothideomycetes incertae sedis</taxon>
        <taxon>Zopfiaceae</taxon>
        <taxon>Zopfia</taxon>
    </lineage>
</organism>
<accession>A0A6A6DMM7</accession>
<dbReference type="AlphaFoldDB" id="A0A6A6DMM7"/>
<reference evidence="1" key="1">
    <citation type="journal article" date="2020" name="Stud. Mycol.">
        <title>101 Dothideomycetes genomes: a test case for predicting lifestyles and emergence of pathogens.</title>
        <authorList>
            <person name="Haridas S."/>
            <person name="Albert R."/>
            <person name="Binder M."/>
            <person name="Bloem J."/>
            <person name="Labutti K."/>
            <person name="Salamov A."/>
            <person name="Andreopoulos B."/>
            <person name="Baker S."/>
            <person name="Barry K."/>
            <person name="Bills G."/>
            <person name="Bluhm B."/>
            <person name="Cannon C."/>
            <person name="Castanera R."/>
            <person name="Culley D."/>
            <person name="Daum C."/>
            <person name="Ezra D."/>
            <person name="Gonzalez J."/>
            <person name="Henrissat B."/>
            <person name="Kuo A."/>
            <person name="Liang C."/>
            <person name="Lipzen A."/>
            <person name="Lutzoni F."/>
            <person name="Magnuson J."/>
            <person name="Mondo S."/>
            <person name="Nolan M."/>
            <person name="Ohm R."/>
            <person name="Pangilinan J."/>
            <person name="Park H.-J."/>
            <person name="Ramirez L."/>
            <person name="Alfaro M."/>
            <person name="Sun H."/>
            <person name="Tritt A."/>
            <person name="Yoshinaga Y."/>
            <person name="Zwiers L.-H."/>
            <person name="Turgeon B."/>
            <person name="Goodwin S."/>
            <person name="Spatafora J."/>
            <person name="Crous P."/>
            <person name="Grigoriev I."/>
        </authorList>
    </citation>
    <scope>NUCLEOTIDE SEQUENCE</scope>
    <source>
        <strain evidence="1">CBS 207.26</strain>
    </source>
</reference>
<sequence length="60" mass="6411">MAAEAGCWCCITCVFGCGAGFREASREGVGGARVFAYVRCEKGRGVLVVDSREWSGSFRV</sequence>
<evidence type="ECO:0000313" key="1">
    <source>
        <dbReference type="EMBL" id="KAF2179200.1"/>
    </source>
</evidence>
<evidence type="ECO:0000313" key="2">
    <source>
        <dbReference type="Proteomes" id="UP000800200"/>
    </source>
</evidence>
<gene>
    <name evidence="1" type="ORF">K469DRAFT_717476</name>
</gene>